<dbReference type="SUPFAM" id="SSF90123">
    <property type="entry name" value="ABC transporter transmembrane region"/>
    <property type="match status" value="1"/>
</dbReference>
<dbReference type="GO" id="GO:0016887">
    <property type="term" value="F:ATP hydrolysis activity"/>
    <property type="evidence" value="ECO:0007669"/>
    <property type="project" value="InterPro"/>
</dbReference>
<dbReference type="OrthoDB" id="9770415at2"/>
<dbReference type="Pfam" id="PF00005">
    <property type="entry name" value="ABC_tran"/>
    <property type="match status" value="1"/>
</dbReference>
<dbReference type="InterPro" id="IPR011527">
    <property type="entry name" value="ABC1_TM_dom"/>
</dbReference>
<evidence type="ECO:0000256" key="5">
    <source>
        <dbReference type="ARBA" id="ARBA00022741"/>
    </source>
</evidence>
<dbReference type="InterPro" id="IPR036640">
    <property type="entry name" value="ABC1_TM_sf"/>
</dbReference>
<gene>
    <name evidence="12" type="ORF">HMPREF9698_01185</name>
</gene>
<dbReference type="GO" id="GO:0005886">
    <property type="term" value="C:plasma membrane"/>
    <property type="evidence" value="ECO:0007669"/>
    <property type="project" value="UniProtKB-SubCell"/>
</dbReference>
<reference evidence="12 13" key="1">
    <citation type="submission" date="2012-09" db="EMBL/GenBank/DDBJ databases">
        <title>The Genome Sequence of Alloiococcus otitis ATCC 51267.</title>
        <authorList>
            <consortium name="The Broad Institute Genome Sequencing Platform"/>
            <person name="Earl A."/>
            <person name="Ward D."/>
            <person name="Feldgarden M."/>
            <person name="Gevers D."/>
            <person name="Huys G."/>
            <person name="Walker B."/>
            <person name="Young S.K."/>
            <person name="Zeng Q."/>
            <person name="Gargeya S."/>
            <person name="Fitzgerald M."/>
            <person name="Haas B."/>
            <person name="Abouelleil A."/>
            <person name="Alvarado L."/>
            <person name="Arachchi H.M."/>
            <person name="Berlin A.M."/>
            <person name="Chapman S.B."/>
            <person name="Goldberg J."/>
            <person name="Griggs A."/>
            <person name="Gujja S."/>
            <person name="Hansen M."/>
            <person name="Howarth C."/>
            <person name="Imamovic A."/>
            <person name="Larimer J."/>
            <person name="McCowen C."/>
            <person name="Montmayeur A."/>
            <person name="Murphy C."/>
            <person name="Neiman D."/>
            <person name="Pearson M."/>
            <person name="Priest M."/>
            <person name="Roberts A."/>
            <person name="Saif S."/>
            <person name="Shea T."/>
            <person name="Sisk P."/>
            <person name="Sykes S."/>
            <person name="Wortman J."/>
            <person name="Nusbaum C."/>
            <person name="Birren B."/>
        </authorList>
    </citation>
    <scope>NUCLEOTIDE SEQUENCE [LARGE SCALE GENOMIC DNA]</scope>
    <source>
        <strain evidence="12 13">ATCC 51267</strain>
    </source>
</reference>
<dbReference type="InterPro" id="IPR027417">
    <property type="entry name" value="P-loop_NTPase"/>
</dbReference>
<dbReference type="eggNOG" id="COG1132">
    <property type="taxonomic scope" value="Bacteria"/>
</dbReference>
<dbReference type="STRING" id="883081.HMPREF9698_01185"/>
<dbReference type="PROSITE" id="PS50893">
    <property type="entry name" value="ABC_TRANSPORTER_2"/>
    <property type="match status" value="1"/>
</dbReference>
<dbReference type="PANTHER" id="PTHR43394">
    <property type="entry name" value="ATP-DEPENDENT PERMEASE MDL1, MITOCHONDRIAL"/>
    <property type="match status" value="1"/>
</dbReference>
<feature type="transmembrane region" description="Helical" evidence="9">
    <location>
        <begin position="56"/>
        <end position="78"/>
    </location>
</feature>
<keyword evidence="5" id="KW-0547">Nucleotide-binding</keyword>
<evidence type="ECO:0000256" key="2">
    <source>
        <dbReference type="ARBA" id="ARBA00022448"/>
    </source>
</evidence>
<keyword evidence="3" id="KW-1003">Cell membrane</keyword>
<dbReference type="GO" id="GO:0005524">
    <property type="term" value="F:ATP binding"/>
    <property type="evidence" value="ECO:0007669"/>
    <property type="project" value="UniProtKB-KW"/>
</dbReference>
<keyword evidence="7 9" id="KW-1133">Transmembrane helix</keyword>
<feature type="transmembrane region" description="Helical" evidence="9">
    <location>
        <begin position="21"/>
        <end position="44"/>
    </location>
</feature>
<feature type="domain" description="ABC transporter" evidence="10">
    <location>
        <begin position="339"/>
        <end position="573"/>
    </location>
</feature>
<name>K9E8V1_9LACT</name>
<dbReference type="InterPro" id="IPR003593">
    <property type="entry name" value="AAA+_ATPase"/>
</dbReference>
<dbReference type="FunFam" id="1.20.1560.10:FF:000011">
    <property type="entry name" value="Multidrug ABC transporter ATP-binding protein"/>
    <property type="match status" value="1"/>
</dbReference>
<feature type="domain" description="ABC transmembrane type-1" evidence="11">
    <location>
        <begin position="21"/>
        <end position="304"/>
    </location>
</feature>
<dbReference type="Gene3D" id="3.40.50.300">
    <property type="entry name" value="P-loop containing nucleotide triphosphate hydrolases"/>
    <property type="match status" value="1"/>
</dbReference>
<sequence>MFQILQKLGWFFKLKRKTYGIAVLCLILVAIATAITPMIIGNIIDQMTAGTLTVQNLVIQIAIIFFLAILMYGLRYVWRALVFTNSTHLEAIMRNRLFDHFTKMDSQFFQDFRTGDLMAHATNDLAALKFVAGGGILTLADSFAVGVTTLASMVLFVDWRLTLFTIVPFPFLMLIGRNLGVIINRRYRKALESFSQMNDHVQESIAGMRAIKAFGEEDSDFENFSEDIDEVISTNKAVNKVDALYSPAIEMITQSAFILTLIFGTYYVISGRITIGDLVAYFSYLSMMTWPLLGLGRLANTLERGNVSYARIIELLSIKSSINEAYKPVDQALGGDIDFDIKSFKYQDSDDRPALKNVQFHLKAGQTLGLVGKTGSGKSTIFKLLMRDYDHYDGQITYDGIDIRDYATDTLAQGIGYVSQEPFLFSKSILDNVRFGAPDTPKEKVDYYTKLANVYEDNLDTPQGFQTQVGEKGVALSGGQKQRISIARALTIEPEFLYLDDSLSAVDANTEHQILQNFKTLRKNQTNIISAHRISSVIHADLILVIDDGELIDKGSHQELLERNEWYRSMYEKQQLQLEVEEGGGDHE</sequence>
<feature type="transmembrane region" description="Helical" evidence="9">
    <location>
        <begin position="163"/>
        <end position="183"/>
    </location>
</feature>
<evidence type="ECO:0000259" key="10">
    <source>
        <dbReference type="PROSITE" id="PS50893"/>
    </source>
</evidence>
<organism evidence="12 13">
    <name type="scientific">Alloiococcus otitis ATCC 51267</name>
    <dbReference type="NCBI Taxonomy" id="883081"/>
    <lineage>
        <taxon>Bacteria</taxon>
        <taxon>Bacillati</taxon>
        <taxon>Bacillota</taxon>
        <taxon>Bacilli</taxon>
        <taxon>Lactobacillales</taxon>
        <taxon>Carnobacteriaceae</taxon>
        <taxon>Alloiococcus</taxon>
    </lineage>
</organism>
<dbReference type="CDD" id="cd18541">
    <property type="entry name" value="ABC_6TM_TmrB_like"/>
    <property type="match status" value="1"/>
</dbReference>
<dbReference type="InterPro" id="IPR003439">
    <property type="entry name" value="ABC_transporter-like_ATP-bd"/>
</dbReference>
<evidence type="ECO:0000313" key="13">
    <source>
        <dbReference type="Proteomes" id="UP000009875"/>
    </source>
</evidence>
<dbReference type="SMART" id="SM00382">
    <property type="entry name" value="AAA"/>
    <property type="match status" value="1"/>
</dbReference>
<accession>K9E8V1</accession>
<evidence type="ECO:0000256" key="4">
    <source>
        <dbReference type="ARBA" id="ARBA00022692"/>
    </source>
</evidence>
<keyword evidence="4 9" id="KW-0812">Transmembrane</keyword>
<keyword evidence="6" id="KW-0067">ATP-binding</keyword>
<dbReference type="Proteomes" id="UP000009875">
    <property type="component" value="Unassembled WGS sequence"/>
</dbReference>
<evidence type="ECO:0000259" key="11">
    <source>
        <dbReference type="PROSITE" id="PS50929"/>
    </source>
</evidence>
<dbReference type="AlphaFoldDB" id="K9E8V1"/>
<dbReference type="PROSITE" id="PS50929">
    <property type="entry name" value="ABC_TM1F"/>
    <property type="match status" value="1"/>
</dbReference>
<dbReference type="RefSeq" id="WP_003778713.1">
    <property type="nucleotide sequence ID" value="NZ_JH992961.1"/>
</dbReference>
<dbReference type="InterPro" id="IPR039421">
    <property type="entry name" value="Type_1_exporter"/>
</dbReference>
<comment type="subcellular location">
    <subcellularLocation>
        <location evidence="1">Cell membrane</location>
        <topology evidence="1">Multi-pass membrane protein</topology>
    </subcellularLocation>
</comment>
<comment type="caution">
    <text evidence="12">The sequence shown here is derived from an EMBL/GenBank/DDBJ whole genome shotgun (WGS) entry which is preliminary data.</text>
</comment>
<evidence type="ECO:0000256" key="7">
    <source>
        <dbReference type="ARBA" id="ARBA00022989"/>
    </source>
</evidence>
<keyword evidence="8 9" id="KW-0472">Membrane</keyword>
<dbReference type="Gene3D" id="1.20.1560.10">
    <property type="entry name" value="ABC transporter type 1, transmembrane domain"/>
    <property type="match status" value="1"/>
</dbReference>
<keyword evidence="13" id="KW-1185">Reference proteome</keyword>
<dbReference type="SUPFAM" id="SSF52540">
    <property type="entry name" value="P-loop containing nucleoside triphosphate hydrolases"/>
    <property type="match status" value="1"/>
</dbReference>
<keyword evidence="2" id="KW-0813">Transport</keyword>
<dbReference type="FunFam" id="3.40.50.300:FF:000221">
    <property type="entry name" value="Multidrug ABC transporter ATP-binding protein"/>
    <property type="match status" value="1"/>
</dbReference>
<dbReference type="EMBL" id="AGXA01000025">
    <property type="protein sequence ID" value="EKU93108.1"/>
    <property type="molecule type" value="Genomic_DNA"/>
</dbReference>
<dbReference type="PROSITE" id="PS00211">
    <property type="entry name" value="ABC_TRANSPORTER_1"/>
    <property type="match status" value="1"/>
</dbReference>
<evidence type="ECO:0000256" key="6">
    <source>
        <dbReference type="ARBA" id="ARBA00022840"/>
    </source>
</evidence>
<dbReference type="PANTHER" id="PTHR43394:SF1">
    <property type="entry name" value="ATP-BINDING CASSETTE SUB-FAMILY B MEMBER 10, MITOCHONDRIAL"/>
    <property type="match status" value="1"/>
</dbReference>
<evidence type="ECO:0000256" key="1">
    <source>
        <dbReference type="ARBA" id="ARBA00004651"/>
    </source>
</evidence>
<feature type="transmembrane region" description="Helical" evidence="9">
    <location>
        <begin position="130"/>
        <end position="157"/>
    </location>
</feature>
<dbReference type="InterPro" id="IPR017871">
    <property type="entry name" value="ABC_transporter-like_CS"/>
</dbReference>
<dbReference type="GO" id="GO:0015421">
    <property type="term" value="F:ABC-type oligopeptide transporter activity"/>
    <property type="evidence" value="ECO:0007669"/>
    <property type="project" value="TreeGrafter"/>
</dbReference>
<feature type="transmembrane region" description="Helical" evidence="9">
    <location>
        <begin position="256"/>
        <end position="275"/>
    </location>
</feature>
<evidence type="ECO:0000256" key="3">
    <source>
        <dbReference type="ARBA" id="ARBA00022475"/>
    </source>
</evidence>
<dbReference type="HOGENOM" id="CLU_000604_84_3_9"/>
<protein>
    <submittedName>
        <fullName evidence="12">Uncharacterized protein</fullName>
    </submittedName>
</protein>
<evidence type="ECO:0000313" key="12">
    <source>
        <dbReference type="EMBL" id="EKU93108.1"/>
    </source>
</evidence>
<dbReference type="Pfam" id="PF00664">
    <property type="entry name" value="ABC_membrane"/>
    <property type="match status" value="1"/>
</dbReference>
<proteinExistence type="predicted"/>
<evidence type="ECO:0000256" key="9">
    <source>
        <dbReference type="SAM" id="Phobius"/>
    </source>
</evidence>
<evidence type="ECO:0000256" key="8">
    <source>
        <dbReference type="ARBA" id="ARBA00023136"/>
    </source>
</evidence>